<dbReference type="InParanoid" id="A0A166MXQ8"/>
<proteinExistence type="predicted"/>
<sequence>MHSSVLLLNMSASDSQHRHWKLYHDVVFTFFLVDSDIIDTDALRKLSDHQR</sequence>
<dbReference type="AlphaFoldDB" id="A0A166MXQ8"/>
<protein>
    <submittedName>
        <fullName evidence="1">Uncharacterized protein</fullName>
    </submittedName>
</protein>
<gene>
    <name evidence="1" type="ORF">EXIGLDRAFT_783672</name>
</gene>
<keyword evidence="2" id="KW-1185">Reference proteome</keyword>
<reference evidence="1 2" key="1">
    <citation type="journal article" date="2016" name="Mol. Biol. Evol.">
        <title>Comparative Genomics of Early-Diverging Mushroom-Forming Fungi Provides Insights into the Origins of Lignocellulose Decay Capabilities.</title>
        <authorList>
            <person name="Nagy L.G."/>
            <person name="Riley R."/>
            <person name="Tritt A."/>
            <person name="Adam C."/>
            <person name="Daum C."/>
            <person name="Floudas D."/>
            <person name="Sun H."/>
            <person name="Yadav J.S."/>
            <person name="Pangilinan J."/>
            <person name="Larsson K.H."/>
            <person name="Matsuura K."/>
            <person name="Barry K."/>
            <person name="Labutti K."/>
            <person name="Kuo R."/>
            <person name="Ohm R.A."/>
            <person name="Bhattacharya S.S."/>
            <person name="Shirouzu T."/>
            <person name="Yoshinaga Y."/>
            <person name="Martin F.M."/>
            <person name="Grigoriev I.V."/>
            <person name="Hibbett D.S."/>
        </authorList>
    </citation>
    <scope>NUCLEOTIDE SEQUENCE [LARGE SCALE GENOMIC DNA]</scope>
    <source>
        <strain evidence="1 2">HHB12029</strain>
    </source>
</reference>
<organism evidence="1 2">
    <name type="scientific">Exidia glandulosa HHB12029</name>
    <dbReference type="NCBI Taxonomy" id="1314781"/>
    <lineage>
        <taxon>Eukaryota</taxon>
        <taxon>Fungi</taxon>
        <taxon>Dikarya</taxon>
        <taxon>Basidiomycota</taxon>
        <taxon>Agaricomycotina</taxon>
        <taxon>Agaricomycetes</taxon>
        <taxon>Auriculariales</taxon>
        <taxon>Exidiaceae</taxon>
        <taxon>Exidia</taxon>
    </lineage>
</organism>
<evidence type="ECO:0000313" key="2">
    <source>
        <dbReference type="Proteomes" id="UP000077266"/>
    </source>
</evidence>
<name>A0A166MXQ8_EXIGL</name>
<evidence type="ECO:0000313" key="1">
    <source>
        <dbReference type="EMBL" id="KZV78537.1"/>
    </source>
</evidence>
<dbReference type="Proteomes" id="UP000077266">
    <property type="component" value="Unassembled WGS sequence"/>
</dbReference>
<accession>A0A166MXQ8</accession>
<dbReference type="EMBL" id="KV426853">
    <property type="protein sequence ID" value="KZV78537.1"/>
    <property type="molecule type" value="Genomic_DNA"/>
</dbReference>